<evidence type="ECO:0000259" key="1">
    <source>
        <dbReference type="Pfam" id="PF01717"/>
    </source>
</evidence>
<dbReference type="EMBL" id="VSFF01000008">
    <property type="protein sequence ID" value="TYC13114.1"/>
    <property type="molecule type" value="Genomic_DNA"/>
</dbReference>
<organism evidence="2 3">
    <name type="scientific">Actinomadura syzygii</name>
    <dbReference type="NCBI Taxonomy" id="1427538"/>
    <lineage>
        <taxon>Bacteria</taxon>
        <taxon>Bacillati</taxon>
        <taxon>Actinomycetota</taxon>
        <taxon>Actinomycetes</taxon>
        <taxon>Streptosporangiales</taxon>
        <taxon>Thermomonosporaceae</taxon>
        <taxon>Actinomadura</taxon>
    </lineage>
</organism>
<feature type="domain" description="Cobalamin-independent methionine synthase MetE C-terminal/archaeal" evidence="1">
    <location>
        <begin position="4"/>
        <end position="321"/>
    </location>
</feature>
<dbReference type="InterPro" id="IPR002629">
    <property type="entry name" value="Met_Synth_C/arc"/>
</dbReference>
<proteinExistence type="predicted"/>
<dbReference type="OrthoDB" id="244285at2"/>
<protein>
    <submittedName>
        <fullName evidence="2">Cobalamin-independent methionine synthase II family protein</fullName>
    </submittedName>
</protein>
<dbReference type="Gene3D" id="3.20.20.210">
    <property type="match status" value="1"/>
</dbReference>
<dbReference type="SUPFAM" id="SSF51726">
    <property type="entry name" value="UROD/MetE-like"/>
    <property type="match status" value="1"/>
</dbReference>
<dbReference type="InterPro" id="IPR038071">
    <property type="entry name" value="UROD/MetE-like_sf"/>
</dbReference>
<dbReference type="PANTHER" id="PTHR43844">
    <property type="entry name" value="METHIONINE SYNTHASE"/>
    <property type="match status" value="1"/>
</dbReference>
<keyword evidence="3" id="KW-1185">Reference proteome</keyword>
<dbReference type="PANTHER" id="PTHR43844:SF2">
    <property type="entry name" value="SYNTHASE, VITAMIN-B12 INDEPENDENT, PUTATIVE (AFU_ORTHOLOGUE AFUA_3G12060)-RELATED"/>
    <property type="match status" value="1"/>
</dbReference>
<name>A0A5D0U583_9ACTN</name>
<dbReference type="CDD" id="cd03311">
    <property type="entry name" value="CIMS_C_terminal_like"/>
    <property type="match status" value="1"/>
</dbReference>
<evidence type="ECO:0000313" key="3">
    <source>
        <dbReference type="Proteomes" id="UP000322634"/>
    </source>
</evidence>
<evidence type="ECO:0000313" key="2">
    <source>
        <dbReference type="EMBL" id="TYC13114.1"/>
    </source>
</evidence>
<dbReference type="GO" id="GO:0009086">
    <property type="term" value="P:methionine biosynthetic process"/>
    <property type="evidence" value="ECO:0007669"/>
    <property type="project" value="InterPro"/>
</dbReference>
<dbReference type="AlphaFoldDB" id="A0A5D0U583"/>
<dbReference type="RefSeq" id="WP_148351809.1">
    <property type="nucleotide sequence ID" value="NZ_JBHSBF010000034.1"/>
</dbReference>
<dbReference type="Proteomes" id="UP000322634">
    <property type="component" value="Unassembled WGS sequence"/>
</dbReference>
<gene>
    <name evidence="2" type="ORF">FXF65_21645</name>
</gene>
<dbReference type="GO" id="GO:0008270">
    <property type="term" value="F:zinc ion binding"/>
    <property type="evidence" value="ECO:0007669"/>
    <property type="project" value="InterPro"/>
</dbReference>
<dbReference type="Pfam" id="PF01717">
    <property type="entry name" value="Meth_synt_2"/>
    <property type="match status" value="1"/>
</dbReference>
<comment type="caution">
    <text evidence="2">The sequence shown here is derived from an EMBL/GenBank/DDBJ whole genome shotgun (WGS) entry which is preliminary data.</text>
</comment>
<accession>A0A5D0U583</accession>
<sequence>MAIPTEQIGSIPRTPELLAAMTAHAAGEVGDADLAAARDAAVRDTIQRLEATGSPVVSDGEQAKPSFATYPIAGLPGLAPEGVVIPFADGHQRQLPVLTEGPFRYQVHADTFYRVAAEHARVPVKQAVIAPSALSLLYPPSGVSGYSREAFVTDLVSEAEADIRGPLDAGAHAVQLDFTEGRLSLKLDPSGGVLDDFIALNNQVLERFTDAERARIGVHTCPGGDQDSTHSLDVDYAGLLPRLFQLRAGNFYVQLASEADPEKVLAVIAEHLPADARVFIGVTDPIDPRVETPEEVRDRVLVAARHLPIDRLGTCDDCGFSPFADDTSTSREIAFAKIAARVQGTALAARRLGLES</sequence>
<reference evidence="2 3" key="1">
    <citation type="submission" date="2019-08" db="EMBL/GenBank/DDBJ databases">
        <title>Actinomadura sp. nov. CYP1-5 isolated from mountain soil.</title>
        <authorList>
            <person name="Songsumanus A."/>
            <person name="Kuncharoen N."/>
            <person name="Kudo T."/>
            <person name="Yuki M."/>
            <person name="Igarashi Y."/>
            <person name="Tanasupawat S."/>
        </authorList>
    </citation>
    <scope>NUCLEOTIDE SEQUENCE [LARGE SCALE GENOMIC DNA]</scope>
    <source>
        <strain evidence="2 3">GKU157</strain>
    </source>
</reference>
<dbReference type="GO" id="GO:0003871">
    <property type="term" value="F:5-methyltetrahydropteroyltriglutamate-homocysteine S-methyltransferase activity"/>
    <property type="evidence" value="ECO:0007669"/>
    <property type="project" value="InterPro"/>
</dbReference>